<reference evidence="1" key="1">
    <citation type="submission" date="2017-10" db="EMBL/GenBank/DDBJ databases">
        <title>Genome sequence of cellulolytic Lachnospiraceae bacterium XHS1971 isolated from hotspring sediment.</title>
        <authorList>
            <person name="Vasudevan G."/>
            <person name="Joshi A.J."/>
            <person name="Hivarkar S."/>
            <person name="Lanjekar V.B."/>
            <person name="Dhakephalkar P.K."/>
            <person name="Dagar S."/>
        </authorList>
    </citation>
    <scope>NUCLEOTIDE SEQUENCE</scope>
    <source>
        <strain evidence="1">XHS1971</strain>
    </source>
</reference>
<keyword evidence="2" id="KW-1185">Reference proteome</keyword>
<gene>
    <name evidence="1" type="ORF">CS063_01800</name>
</gene>
<name>A0AC61DG53_9FIRM</name>
<comment type="caution">
    <text evidence="1">The sequence shown here is derived from an EMBL/GenBank/DDBJ whole genome shotgun (WGS) entry which is preliminary data.</text>
</comment>
<organism evidence="1 2">
    <name type="scientific">Sporanaerobium hydrogeniformans</name>
    <dbReference type="NCBI Taxonomy" id="3072179"/>
    <lineage>
        <taxon>Bacteria</taxon>
        <taxon>Bacillati</taxon>
        <taxon>Bacillota</taxon>
        <taxon>Clostridia</taxon>
        <taxon>Lachnospirales</taxon>
        <taxon>Lachnospiraceae</taxon>
        <taxon>Sporanaerobium</taxon>
    </lineage>
</organism>
<accession>A0AC61DG53</accession>
<dbReference type="Proteomes" id="UP000224460">
    <property type="component" value="Unassembled WGS sequence"/>
</dbReference>
<proteinExistence type="predicted"/>
<protein>
    <submittedName>
        <fullName evidence="1">Hyaluronan synthase</fullName>
    </submittedName>
</protein>
<sequence>MLNKLREKLIKKEEVYPKAKDERRILTHVPDPSHIRQKTDRRGETSYEKGVRYKVECPVSIDLPKTHKKIKGTLVDISVSGALISISSADQELLLTEKEYKLHFKIPTGSILEGYDQKVRIYAAVKRKAESLEETNTFLVGFKFRKDLDKHFKYRRWFADLTFSSFFLAFIVFLIALMRVESIIYFKYAPLFYGYSILTATYLLTRYLFGGFYRPVPINKNYTPGVSVIIPCFNEQRWIQKTIISCLNQDYPTSKLEVIVVDDCSTDGSVEAIEKTIALLKEKCGQYELEGRIKFIPLKENSGKRVALVKGMEAATHELVTFVDSDSFLKPQAIRHLVQPFRDPKVGGVTGRTDVENAWTNSITKMQAVRYYVAFRMIKAAESIFDAVTCLSGPISCYRKELVEYYKEDWLSQTFFGQPATFGDDRSMTNYILKNHRTVYQDTAICTTIVPSEFKVFLKQQMRWKRSWLRESLRAGSFMWKKEPFQALSFYAGFIVPLLAPFVILYNVVYVPLTYGIFPWVFLIGILLMSFLMSFIYLWFRKSKIWIYGLWFCLFYEGILVWQMPIACLTFWKSTWGTRQTKEDVLAEAKKEAKKIKRRGNNEYQSTNGA</sequence>
<evidence type="ECO:0000313" key="1">
    <source>
        <dbReference type="EMBL" id="PHV72234.1"/>
    </source>
</evidence>
<evidence type="ECO:0000313" key="2">
    <source>
        <dbReference type="Proteomes" id="UP000224460"/>
    </source>
</evidence>
<dbReference type="EMBL" id="PEDL01000001">
    <property type="protein sequence ID" value="PHV72234.1"/>
    <property type="molecule type" value="Genomic_DNA"/>
</dbReference>